<evidence type="ECO:0000313" key="3">
    <source>
        <dbReference type="Proteomes" id="UP000539642"/>
    </source>
</evidence>
<keyword evidence="3" id="KW-1185">Reference proteome</keyword>
<accession>A0A840V5I0</accession>
<gene>
    <name evidence="2" type="ORF">HNQ81_002921</name>
</gene>
<dbReference type="Proteomes" id="UP000539642">
    <property type="component" value="Unassembled WGS sequence"/>
</dbReference>
<comment type="caution">
    <text evidence="2">The sequence shown here is derived from an EMBL/GenBank/DDBJ whole genome shotgun (WGS) entry which is preliminary data.</text>
</comment>
<proteinExistence type="predicted"/>
<reference evidence="2 3" key="1">
    <citation type="submission" date="2020-08" db="EMBL/GenBank/DDBJ databases">
        <title>Genomic Encyclopedia of Type Strains, Phase IV (KMG-IV): sequencing the most valuable type-strain genomes for metagenomic binning, comparative biology and taxonomic classification.</title>
        <authorList>
            <person name="Goeker M."/>
        </authorList>
    </citation>
    <scope>NUCLEOTIDE SEQUENCE [LARGE SCALE GENOMIC DNA]</scope>
    <source>
        <strain evidence="2 3">DSM 28570</strain>
    </source>
</reference>
<dbReference type="RefSeq" id="WP_183351977.1">
    <property type="nucleotide sequence ID" value="NZ_JACHEO010000020.1"/>
</dbReference>
<dbReference type="AlphaFoldDB" id="A0A840V5I0"/>
<dbReference type="NCBIfam" id="NF040942">
    <property type="entry name" value="hypo_ExtJ"/>
    <property type="match status" value="1"/>
</dbReference>
<sequence>MKKRLATAALALIFALSMAGVGMAAKVNCTVKSVEGDTVTMTCEDAGKMKADDKVKVTTSKAGGVEGC</sequence>
<keyword evidence="1" id="KW-0732">Signal</keyword>
<protein>
    <submittedName>
        <fullName evidence="2">ABC-type transporter Mla subunit MlaD</fullName>
    </submittedName>
</protein>
<evidence type="ECO:0000256" key="1">
    <source>
        <dbReference type="SAM" id="SignalP"/>
    </source>
</evidence>
<dbReference type="EMBL" id="JACHEO010000020">
    <property type="protein sequence ID" value="MBB5349170.1"/>
    <property type="molecule type" value="Genomic_DNA"/>
</dbReference>
<feature type="signal peptide" evidence="1">
    <location>
        <begin position="1"/>
        <end position="24"/>
    </location>
</feature>
<organism evidence="2 3">
    <name type="scientific">Desulfoprunum benzoelyticum</name>
    <dbReference type="NCBI Taxonomy" id="1506996"/>
    <lineage>
        <taxon>Bacteria</taxon>
        <taxon>Pseudomonadati</taxon>
        <taxon>Thermodesulfobacteriota</taxon>
        <taxon>Desulfobulbia</taxon>
        <taxon>Desulfobulbales</taxon>
        <taxon>Desulfobulbaceae</taxon>
        <taxon>Desulfoprunum</taxon>
    </lineage>
</organism>
<name>A0A840V5I0_9BACT</name>
<evidence type="ECO:0000313" key="2">
    <source>
        <dbReference type="EMBL" id="MBB5349170.1"/>
    </source>
</evidence>
<feature type="chain" id="PRO_5032283996" evidence="1">
    <location>
        <begin position="25"/>
        <end position="68"/>
    </location>
</feature>